<comment type="caution">
    <text evidence="1">The sequence shown here is derived from an EMBL/GenBank/DDBJ whole genome shotgun (WGS) entry which is preliminary data.</text>
</comment>
<proteinExistence type="predicted"/>
<name>A0A4Q7MXI5_9BURK</name>
<dbReference type="AlphaFoldDB" id="A0A4Q7MXI5"/>
<protein>
    <submittedName>
        <fullName evidence="1">AlpA family transcriptional regulator</fullName>
    </submittedName>
</protein>
<dbReference type="Proteomes" id="UP000292039">
    <property type="component" value="Unassembled WGS sequence"/>
</dbReference>
<evidence type="ECO:0000313" key="2">
    <source>
        <dbReference type="Proteomes" id="UP000292039"/>
    </source>
</evidence>
<accession>A0A4Q7MXI5</accession>
<dbReference type="RefSeq" id="WP_130486268.1">
    <property type="nucleotide sequence ID" value="NZ_CBCSEB010000003.1"/>
</dbReference>
<dbReference type="EMBL" id="SGWZ01000001">
    <property type="protein sequence ID" value="RZS72850.1"/>
    <property type="molecule type" value="Genomic_DNA"/>
</dbReference>
<reference evidence="1 2" key="1">
    <citation type="submission" date="2019-02" db="EMBL/GenBank/DDBJ databases">
        <title>Genomic Encyclopedia of Type Strains, Phase IV (KMG-IV): sequencing the most valuable type-strain genomes for metagenomic binning, comparative biology and taxonomic classification.</title>
        <authorList>
            <person name="Goeker M."/>
        </authorList>
    </citation>
    <scope>NUCLEOTIDE SEQUENCE [LARGE SCALE GENOMIC DNA]</scope>
    <source>
        <strain evidence="1 2">DSM 16618</strain>
    </source>
</reference>
<sequence length="65" mass="7169">MTNITPAVLRPKEAAAYIGVSVPSFWRFAKEDPTFPATFKIATNSTAVMRADLDAWLKAKREAAQ</sequence>
<organism evidence="1 2">
    <name type="scientific">Kerstersia gyiorum</name>
    <dbReference type="NCBI Taxonomy" id="206506"/>
    <lineage>
        <taxon>Bacteria</taxon>
        <taxon>Pseudomonadati</taxon>
        <taxon>Pseudomonadota</taxon>
        <taxon>Betaproteobacteria</taxon>
        <taxon>Burkholderiales</taxon>
        <taxon>Alcaligenaceae</taxon>
        <taxon>Kerstersia</taxon>
    </lineage>
</organism>
<gene>
    <name evidence="1" type="ORF">EV679_0032</name>
</gene>
<evidence type="ECO:0000313" key="1">
    <source>
        <dbReference type="EMBL" id="RZS72850.1"/>
    </source>
</evidence>